<keyword evidence="3 7" id="KW-0418">Kinase</keyword>
<dbReference type="VEuPathDB" id="FungiDB:PTTG_06410"/>
<feature type="compositionally biased region" description="Low complexity" evidence="5">
    <location>
        <begin position="498"/>
        <end position="523"/>
    </location>
</feature>
<reference evidence="8 9" key="3">
    <citation type="journal article" date="2017" name="G3 (Bethesda)">
        <title>Comparative analysis highlights variable genome content of wheat rusts and divergence of the mating loci.</title>
        <authorList>
            <person name="Cuomo C.A."/>
            <person name="Bakkeren G."/>
            <person name="Khalil H.B."/>
            <person name="Panwar V."/>
            <person name="Joly D."/>
            <person name="Linning R."/>
            <person name="Sakthikumar S."/>
            <person name="Song X."/>
            <person name="Adiconis X."/>
            <person name="Fan L."/>
            <person name="Goldberg J.M."/>
            <person name="Levin J.Z."/>
            <person name="Young S."/>
            <person name="Zeng Q."/>
            <person name="Anikster Y."/>
            <person name="Bruce M."/>
            <person name="Wang M."/>
            <person name="Yin C."/>
            <person name="McCallum B."/>
            <person name="Szabo L.J."/>
            <person name="Hulbert S."/>
            <person name="Chen X."/>
            <person name="Fellers J.P."/>
        </authorList>
    </citation>
    <scope>NUCLEOTIDE SEQUENCE</scope>
    <source>
        <strain evidence="8">isolate 1-1 / race 1 (BBBD)</strain>
        <strain evidence="9">Isolate 1-1 / race 1 (BBBD)</strain>
    </source>
</reference>
<feature type="region of interest" description="Disordered" evidence="5">
    <location>
        <begin position="1"/>
        <end position="112"/>
    </location>
</feature>
<dbReference type="PANTHER" id="PTHR43671">
    <property type="entry name" value="SERINE/THREONINE-PROTEIN KINASE NEK"/>
    <property type="match status" value="1"/>
</dbReference>
<feature type="compositionally biased region" description="Low complexity" evidence="5">
    <location>
        <begin position="146"/>
        <end position="159"/>
    </location>
</feature>
<sequence>MITTNDHSLSLSPPTTPPHRNTAALPQPQQPHPLRSASACTPSPASSPKLLLSRSHSLHASPAHHPPHPNQPTTTISRSSTLSSSSSSSSSSSCCSSSAFPPTPPQSNHNTPLSQRYRSIARLSQPDRPAPSRSGSRNDIFALSLPQPTLPLPATQKPSSHPHHHEPTHDDRKPSAYDQRDLTRLKTSLHLRINTSPSAILGQGTHATVHLALLSIPPADTQTDHPKPSKLCAAKLSEDIAGSIKETLVLERLRDPERSQSTLPDSQANGSRFILGWFGLKDHEECEWIRSPGQDAKHRKQSSNHSFLPPIVLALEYCAGGDLFKFVQRAANLRPQDSSHKSLELGSQRWLRWSQELAQALAWCKQRNVLIGDLKPQNVLLTGDLRIKLSDFNRSTILSVEQTKDGLGLIDPQGTGTSVYAAPELVQPPPSPCSFPADIFALGVTMYFLLTGREPYRGVQSAVERMLLISRGAFWEHELGIRWRMLEEVQSAPMTRGPSSSSSKYPQPLSRSTSTDSHPSSQSTLLLVSHKTIDALDQFKPEPESNLRNPTLEHEETHPARDGETRIGFYSDGSPKIRYLNGNEIVDERIMKLIAKMCSPAAADRPQIEQVLEQLRSF</sequence>
<evidence type="ECO:0000313" key="7">
    <source>
        <dbReference type="EMBL" id="OAV92451.1"/>
    </source>
</evidence>
<keyword evidence="9" id="KW-1185">Reference proteome</keyword>
<dbReference type="Proteomes" id="UP000005240">
    <property type="component" value="Unassembled WGS sequence"/>
</dbReference>
<dbReference type="InterPro" id="IPR011009">
    <property type="entry name" value="Kinase-like_dom_sf"/>
</dbReference>
<dbReference type="Pfam" id="PF00069">
    <property type="entry name" value="Pkinase"/>
    <property type="match status" value="1"/>
</dbReference>
<evidence type="ECO:0000256" key="1">
    <source>
        <dbReference type="ARBA" id="ARBA00022679"/>
    </source>
</evidence>
<dbReference type="OrthoDB" id="4062651at2759"/>
<keyword evidence="2" id="KW-0547">Nucleotide-binding</keyword>
<dbReference type="InterPro" id="IPR000719">
    <property type="entry name" value="Prot_kinase_dom"/>
</dbReference>
<gene>
    <name evidence="7" type="ORF">PTTG_06410</name>
</gene>
<evidence type="ECO:0000256" key="3">
    <source>
        <dbReference type="ARBA" id="ARBA00022777"/>
    </source>
</evidence>
<dbReference type="SMART" id="SM00220">
    <property type="entry name" value="S_TKc"/>
    <property type="match status" value="1"/>
</dbReference>
<accession>A0A180GIJ5</accession>
<evidence type="ECO:0000313" key="9">
    <source>
        <dbReference type="Proteomes" id="UP000005240"/>
    </source>
</evidence>
<feature type="region of interest" description="Disordered" evidence="5">
    <location>
        <begin position="146"/>
        <end position="177"/>
    </location>
</feature>
<evidence type="ECO:0000256" key="5">
    <source>
        <dbReference type="SAM" id="MobiDB-lite"/>
    </source>
</evidence>
<dbReference type="PROSITE" id="PS50011">
    <property type="entry name" value="PROTEIN_KINASE_DOM"/>
    <property type="match status" value="1"/>
</dbReference>
<evidence type="ECO:0000256" key="4">
    <source>
        <dbReference type="ARBA" id="ARBA00022840"/>
    </source>
</evidence>
<keyword evidence="4" id="KW-0067">ATP-binding</keyword>
<feature type="domain" description="Protein kinase" evidence="6">
    <location>
        <begin position="195"/>
        <end position="618"/>
    </location>
</feature>
<dbReference type="EnsemblFungi" id="PTTG_06410-t43_1">
    <property type="protein sequence ID" value="PTTG_06410-t43_1-p1"/>
    <property type="gene ID" value="PTTG_06410"/>
</dbReference>
<dbReference type="GO" id="GO:0004674">
    <property type="term" value="F:protein serine/threonine kinase activity"/>
    <property type="evidence" value="ECO:0007669"/>
    <property type="project" value="UniProtKB-KW"/>
</dbReference>
<keyword evidence="1" id="KW-0808">Transferase</keyword>
<feature type="region of interest" description="Disordered" evidence="5">
    <location>
        <begin position="492"/>
        <end position="523"/>
    </location>
</feature>
<protein>
    <submittedName>
        <fullName evidence="8">Protein kinase domain-containing protein</fullName>
    </submittedName>
    <submittedName>
        <fullName evidence="7">Serine/threonine protein kinase</fullName>
    </submittedName>
</protein>
<reference evidence="8" key="4">
    <citation type="submission" date="2025-05" db="UniProtKB">
        <authorList>
            <consortium name="EnsemblFungi"/>
        </authorList>
    </citation>
    <scope>IDENTIFICATION</scope>
    <source>
        <strain evidence="8">isolate 1-1 / race 1 (BBBD)</strain>
    </source>
</reference>
<feature type="region of interest" description="Disordered" evidence="5">
    <location>
        <begin position="538"/>
        <end position="568"/>
    </location>
</feature>
<proteinExistence type="predicted"/>
<feature type="compositionally biased region" description="Low complexity" evidence="5">
    <location>
        <begin position="77"/>
        <end position="98"/>
    </location>
</feature>
<dbReference type="SUPFAM" id="SSF56112">
    <property type="entry name" value="Protein kinase-like (PK-like)"/>
    <property type="match status" value="1"/>
</dbReference>
<dbReference type="AlphaFoldDB" id="A0A180GIJ5"/>
<dbReference type="EMBL" id="ADAS02000063">
    <property type="protein sequence ID" value="OAV92451.1"/>
    <property type="molecule type" value="Genomic_DNA"/>
</dbReference>
<organism evidence="7">
    <name type="scientific">Puccinia triticina (isolate 1-1 / race 1 (BBBD))</name>
    <name type="common">Brown leaf rust fungus</name>
    <dbReference type="NCBI Taxonomy" id="630390"/>
    <lineage>
        <taxon>Eukaryota</taxon>
        <taxon>Fungi</taxon>
        <taxon>Dikarya</taxon>
        <taxon>Basidiomycota</taxon>
        <taxon>Pucciniomycotina</taxon>
        <taxon>Pucciniomycetes</taxon>
        <taxon>Pucciniales</taxon>
        <taxon>Pucciniaceae</taxon>
        <taxon>Puccinia</taxon>
    </lineage>
</organism>
<dbReference type="InterPro" id="IPR050660">
    <property type="entry name" value="NEK_Ser/Thr_kinase"/>
</dbReference>
<feature type="compositionally biased region" description="Low complexity" evidence="5">
    <location>
        <begin position="36"/>
        <end position="63"/>
    </location>
</feature>
<evidence type="ECO:0000259" key="6">
    <source>
        <dbReference type="PROSITE" id="PS50011"/>
    </source>
</evidence>
<dbReference type="PANTHER" id="PTHR43671:SF85">
    <property type="entry name" value="KINASE, PUTATIVE-RELATED"/>
    <property type="match status" value="1"/>
</dbReference>
<feature type="compositionally biased region" description="Basic and acidic residues" evidence="5">
    <location>
        <begin position="165"/>
        <end position="177"/>
    </location>
</feature>
<evidence type="ECO:0000256" key="2">
    <source>
        <dbReference type="ARBA" id="ARBA00022741"/>
    </source>
</evidence>
<keyword evidence="7" id="KW-0723">Serine/threonine-protein kinase</keyword>
<feature type="compositionally biased region" description="Basic and acidic residues" evidence="5">
    <location>
        <begin position="538"/>
        <end position="565"/>
    </location>
</feature>
<reference evidence="7" key="2">
    <citation type="submission" date="2016-05" db="EMBL/GenBank/DDBJ databases">
        <title>Comparative analysis highlights variable genome content of wheat rusts and divergence of the mating loci.</title>
        <authorList>
            <person name="Cuomo C.A."/>
            <person name="Bakkeren G."/>
            <person name="Szabo L."/>
            <person name="Khalil H."/>
            <person name="Joly D."/>
            <person name="Goldberg J."/>
            <person name="Young S."/>
            <person name="Zeng Q."/>
            <person name="Fellers J."/>
        </authorList>
    </citation>
    <scope>NUCLEOTIDE SEQUENCE [LARGE SCALE GENOMIC DNA]</scope>
    <source>
        <strain evidence="7">1-1 BBBD Race 1</strain>
    </source>
</reference>
<name>A0A180GIJ5_PUCT1</name>
<dbReference type="STRING" id="630390.A0A180GIJ5"/>
<dbReference type="GO" id="GO:0005524">
    <property type="term" value="F:ATP binding"/>
    <property type="evidence" value="ECO:0007669"/>
    <property type="project" value="UniProtKB-KW"/>
</dbReference>
<reference evidence="7" key="1">
    <citation type="submission" date="2009-11" db="EMBL/GenBank/DDBJ databases">
        <authorList>
            <consortium name="The Broad Institute Genome Sequencing Platform"/>
            <person name="Ward D."/>
            <person name="Feldgarden M."/>
            <person name="Earl A."/>
            <person name="Young S.K."/>
            <person name="Zeng Q."/>
            <person name="Koehrsen M."/>
            <person name="Alvarado L."/>
            <person name="Berlin A."/>
            <person name="Bochicchio J."/>
            <person name="Borenstein D."/>
            <person name="Chapman S.B."/>
            <person name="Chen Z."/>
            <person name="Engels R."/>
            <person name="Freedman E."/>
            <person name="Gellesch M."/>
            <person name="Goldberg J."/>
            <person name="Griggs A."/>
            <person name="Gujja S."/>
            <person name="Heilman E."/>
            <person name="Heiman D."/>
            <person name="Hepburn T."/>
            <person name="Howarth C."/>
            <person name="Jen D."/>
            <person name="Larson L."/>
            <person name="Lewis B."/>
            <person name="Mehta T."/>
            <person name="Park D."/>
            <person name="Pearson M."/>
            <person name="Roberts A."/>
            <person name="Saif S."/>
            <person name="Shea T."/>
            <person name="Shenoy N."/>
            <person name="Sisk P."/>
            <person name="Stolte C."/>
            <person name="Sykes S."/>
            <person name="Thomson T."/>
            <person name="Walk T."/>
            <person name="White J."/>
            <person name="Yandava C."/>
            <person name="Izard J."/>
            <person name="Baranova O.V."/>
            <person name="Blanton J.M."/>
            <person name="Tanner A.C."/>
            <person name="Dewhirst F.E."/>
            <person name="Haas B."/>
            <person name="Nusbaum C."/>
            <person name="Birren B."/>
        </authorList>
    </citation>
    <scope>NUCLEOTIDE SEQUENCE [LARGE SCALE GENOMIC DNA]</scope>
    <source>
        <strain evidence="7">1-1 BBBD Race 1</strain>
    </source>
</reference>
<dbReference type="Gene3D" id="1.10.510.10">
    <property type="entry name" value="Transferase(Phosphotransferase) domain 1"/>
    <property type="match status" value="1"/>
</dbReference>
<evidence type="ECO:0000313" key="8">
    <source>
        <dbReference type="EnsemblFungi" id="PTTG_06410-t43_1-p1"/>
    </source>
</evidence>